<feature type="transmembrane region" description="Helical" evidence="6">
    <location>
        <begin position="192"/>
        <end position="211"/>
    </location>
</feature>
<name>A0A2A2FB47_9GAMM</name>
<dbReference type="RefSeq" id="WP_095616007.1">
    <property type="nucleotide sequence ID" value="NZ_NSKD01000001.1"/>
</dbReference>
<keyword evidence="3 6" id="KW-0812">Transmembrane</keyword>
<evidence type="ECO:0000256" key="5">
    <source>
        <dbReference type="ARBA" id="ARBA00023136"/>
    </source>
</evidence>
<comment type="subcellular location">
    <subcellularLocation>
        <location evidence="1">Cell membrane</location>
        <topology evidence="1">Multi-pass membrane protein</topology>
    </subcellularLocation>
</comment>
<accession>A0A2A2FB47</accession>
<evidence type="ECO:0000313" key="8">
    <source>
        <dbReference type="Proteomes" id="UP000218896"/>
    </source>
</evidence>
<feature type="transmembrane region" description="Helical" evidence="6">
    <location>
        <begin position="41"/>
        <end position="59"/>
    </location>
</feature>
<dbReference type="Proteomes" id="UP000218896">
    <property type="component" value="Unassembled WGS sequence"/>
</dbReference>
<organism evidence="7 8">
    <name type="scientific">Halovibrio salipaludis</name>
    <dbReference type="NCBI Taxonomy" id="2032626"/>
    <lineage>
        <taxon>Bacteria</taxon>
        <taxon>Pseudomonadati</taxon>
        <taxon>Pseudomonadota</taxon>
        <taxon>Gammaproteobacteria</taxon>
        <taxon>Oceanospirillales</taxon>
        <taxon>Halomonadaceae</taxon>
        <taxon>Halovibrio</taxon>
    </lineage>
</organism>
<dbReference type="InterPro" id="IPR019108">
    <property type="entry name" value="Caa3_assmbl_CtaG-rel"/>
</dbReference>
<feature type="transmembrane region" description="Helical" evidence="6">
    <location>
        <begin position="122"/>
        <end position="142"/>
    </location>
</feature>
<feature type="transmembrane region" description="Helical" evidence="6">
    <location>
        <begin position="79"/>
        <end position="101"/>
    </location>
</feature>
<dbReference type="AlphaFoldDB" id="A0A2A2FB47"/>
<evidence type="ECO:0000256" key="2">
    <source>
        <dbReference type="ARBA" id="ARBA00022475"/>
    </source>
</evidence>
<keyword evidence="5 6" id="KW-0472">Membrane</keyword>
<keyword evidence="4 6" id="KW-1133">Transmembrane helix</keyword>
<reference evidence="7 8" key="1">
    <citation type="submission" date="2017-08" db="EMBL/GenBank/DDBJ databases">
        <title>Halovibrio sewagensis sp. nov., isolated from wastewater of high salinity.</title>
        <authorList>
            <person name="Dong X."/>
            <person name="Zhang G."/>
        </authorList>
    </citation>
    <scope>NUCLEOTIDE SEQUENCE [LARGE SCALE GENOMIC DNA]</scope>
    <source>
        <strain evidence="7 8">YL5-2</strain>
    </source>
</reference>
<evidence type="ECO:0000256" key="6">
    <source>
        <dbReference type="SAM" id="Phobius"/>
    </source>
</evidence>
<dbReference type="Pfam" id="PF09678">
    <property type="entry name" value="Caa3_CtaG"/>
    <property type="match status" value="1"/>
</dbReference>
<evidence type="ECO:0000313" key="7">
    <source>
        <dbReference type="EMBL" id="PAU81907.1"/>
    </source>
</evidence>
<proteinExistence type="predicted"/>
<keyword evidence="8" id="KW-1185">Reference proteome</keyword>
<evidence type="ECO:0000256" key="3">
    <source>
        <dbReference type="ARBA" id="ARBA00022692"/>
    </source>
</evidence>
<comment type="caution">
    <text evidence="7">The sequence shown here is derived from an EMBL/GenBank/DDBJ whole genome shotgun (WGS) entry which is preliminary data.</text>
</comment>
<sequence>MSWYHYLLPYDFSPLTLIAFVVVLTMYLQGLYALPAEERPGALRVFTFLLGLLLCYTVMHTRFDYYSQYMFFIHRGQHLVLHHLGPLLMVLSNPLPIMRFWARQLPGWLAPFLWPVKMAYRVLQQPLIAATLFVGLIYLWLTPELHFDAMLSRPLYWVMNWSMLLDGLLFWWLILDPRSPHTERVLGYGKRIILLVLIIPPQSALGAWILFSDSMVYDVYEVCGRAWPMAPETDQMLGGVLTWIPPAMMSGIAILIVVGRMMRDDRSNAKTQQADEAREVHA</sequence>
<dbReference type="GO" id="GO:0005886">
    <property type="term" value="C:plasma membrane"/>
    <property type="evidence" value="ECO:0007669"/>
    <property type="project" value="UniProtKB-SubCell"/>
</dbReference>
<evidence type="ECO:0000256" key="1">
    <source>
        <dbReference type="ARBA" id="ARBA00004651"/>
    </source>
</evidence>
<dbReference type="OrthoDB" id="9808789at2"/>
<keyword evidence="2" id="KW-1003">Cell membrane</keyword>
<feature type="transmembrane region" description="Helical" evidence="6">
    <location>
        <begin position="236"/>
        <end position="258"/>
    </location>
</feature>
<protein>
    <recommendedName>
        <fullName evidence="9">Cytochrome c oxidase assembly protein</fullName>
    </recommendedName>
</protein>
<feature type="transmembrane region" description="Helical" evidence="6">
    <location>
        <begin position="12"/>
        <end position="34"/>
    </location>
</feature>
<feature type="transmembrane region" description="Helical" evidence="6">
    <location>
        <begin position="154"/>
        <end position="172"/>
    </location>
</feature>
<gene>
    <name evidence="7" type="ORF">CK501_01780</name>
</gene>
<evidence type="ECO:0008006" key="9">
    <source>
        <dbReference type="Google" id="ProtNLM"/>
    </source>
</evidence>
<dbReference type="EMBL" id="NSKD01000001">
    <property type="protein sequence ID" value="PAU81907.1"/>
    <property type="molecule type" value="Genomic_DNA"/>
</dbReference>
<evidence type="ECO:0000256" key="4">
    <source>
        <dbReference type="ARBA" id="ARBA00022989"/>
    </source>
</evidence>